<feature type="chain" id="PRO_5002523172" description="AP2-coincident C-terminal domain-containing protein" evidence="2">
    <location>
        <begin position="20"/>
        <end position="596"/>
    </location>
</feature>
<protein>
    <recommendedName>
        <fullName evidence="3">AP2-coincident C-terminal domain-containing protein</fullName>
    </recommendedName>
</protein>
<evidence type="ECO:0000256" key="1">
    <source>
        <dbReference type="SAM" id="MobiDB-lite"/>
    </source>
</evidence>
<dbReference type="AlphaFoldDB" id="A0A0F7UKY5"/>
<accession>A0A0F7UKY5</accession>
<feature type="compositionally biased region" description="Polar residues" evidence="1">
    <location>
        <begin position="163"/>
        <end position="173"/>
    </location>
</feature>
<dbReference type="Pfam" id="PF14733">
    <property type="entry name" value="ACDC"/>
    <property type="match status" value="1"/>
</dbReference>
<feature type="region of interest" description="Disordered" evidence="1">
    <location>
        <begin position="286"/>
        <end position="336"/>
    </location>
</feature>
<keyword evidence="2" id="KW-0732">Signal</keyword>
<feature type="domain" description="AP2-coincident C-terminal" evidence="3">
    <location>
        <begin position="477"/>
        <end position="580"/>
    </location>
</feature>
<evidence type="ECO:0000256" key="2">
    <source>
        <dbReference type="SAM" id="SignalP"/>
    </source>
</evidence>
<reference evidence="4" key="1">
    <citation type="journal article" date="2015" name="PLoS ONE">
        <title>Comprehensive Evaluation of Toxoplasma gondii VEG and Neospora caninum LIV Genomes with Tachyzoite Stage Transcriptome and Proteome Defines Novel Transcript Features.</title>
        <authorList>
            <person name="Ramaprasad A."/>
            <person name="Mourier T."/>
            <person name="Naeem R."/>
            <person name="Malas T.B."/>
            <person name="Moussa E."/>
            <person name="Panigrahi A."/>
            <person name="Vermont S.J."/>
            <person name="Otto T.D."/>
            <person name="Wastling J."/>
            <person name="Pain A."/>
        </authorList>
    </citation>
    <scope>NUCLEOTIDE SEQUENCE</scope>
    <source>
        <strain evidence="4">Liverpool</strain>
    </source>
</reference>
<dbReference type="EMBL" id="LN714487">
    <property type="protein sequence ID" value="CEL70784.1"/>
    <property type="molecule type" value="Genomic_DNA"/>
</dbReference>
<sequence length="596" mass="63138">MFLLCLRVFLGLLVREGRHYTWIAFTQVEMSLLPCFLTHKNLLCSLRLVSYPHHALRPLQARIRTVGFTMDTAAIPAHVPRLTPPGSAQPTVERCLPTFPSLSLPTLPEESVESVNRSPTGEPAGELAPSSPFLSARCSTLSRKRRRPADTSPQCEILPYLSDPSTCPSTAAAPQTPDERHSRSDRGMAFWCNTETAKLEPHQLSGNRTSCSSSADPIARFGSRTALTRGSSEGFGSTSSQQLLTPFSPQLVDPMVTNGSTTHAPHVLAEASSNFSSVFGGGGSPAARALPSGPTHCEAGVAGPQEGGERTPWGCDNSTESETAPSAASTSQTVDVEARDGHASLQAAQSLLLPLEFLSLLAVESELPETCTDNVPLATEAVSRDEDTHSAGEGTTGDTSALVEHHTDKFDLVAAAEPALPQTPSAASLNAESHLGSLLAFISPMLSVLAAGVTSPSASVGGQDMETFPGFPGPSSSSCDMELSQKAIRLIFSDLQHVCLPLLSNALSMSRAEAEYVSAALRRHAAMIESVSSAPLPQTDCASSYGFSLLFWPYLSIFKKCLMDCVMPSSLSKFEQIRLLLLVCNTPEPPGAPAPV</sequence>
<evidence type="ECO:0000259" key="3">
    <source>
        <dbReference type="Pfam" id="PF14733"/>
    </source>
</evidence>
<feature type="region of interest" description="Disordered" evidence="1">
    <location>
        <begin position="102"/>
        <end position="185"/>
    </location>
</feature>
<dbReference type="InterPro" id="IPR028078">
    <property type="entry name" value="ACDC"/>
</dbReference>
<feature type="region of interest" description="Disordered" evidence="1">
    <location>
        <begin position="380"/>
        <end position="401"/>
    </location>
</feature>
<feature type="signal peptide" evidence="2">
    <location>
        <begin position="1"/>
        <end position="19"/>
    </location>
</feature>
<name>A0A0F7UKY5_NEOCL</name>
<gene>
    <name evidence="4" type="ORF">BN1204_064630</name>
</gene>
<proteinExistence type="predicted"/>
<organism evidence="4">
    <name type="scientific">Neospora caninum (strain Liverpool)</name>
    <dbReference type="NCBI Taxonomy" id="572307"/>
    <lineage>
        <taxon>Eukaryota</taxon>
        <taxon>Sar</taxon>
        <taxon>Alveolata</taxon>
        <taxon>Apicomplexa</taxon>
        <taxon>Conoidasida</taxon>
        <taxon>Coccidia</taxon>
        <taxon>Eucoccidiorida</taxon>
        <taxon>Eimeriorina</taxon>
        <taxon>Sarcocystidae</taxon>
        <taxon>Neospora</taxon>
    </lineage>
</organism>
<feature type="compositionally biased region" description="Low complexity" evidence="1">
    <location>
        <begin position="318"/>
        <end position="331"/>
    </location>
</feature>
<evidence type="ECO:0000313" key="4">
    <source>
        <dbReference type="EMBL" id="CEL70784.1"/>
    </source>
</evidence>